<keyword evidence="2" id="KW-1185">Reference proteome</keyword>
<dbReference type="EMBL" id="JANPWB010000011">
    <property type="protein sequence ID" value="KAJ1127014.1"/>
    <property type="molecule type" value="Genomic_DNA"/>
</dbReference>
<sequence>MAHRVNASGNYLGRLAPHFSPPLLLPELVYLRSAYEEWARFHAPQVLRPFRSAVLPCPGALSGSAHAPDSFRVLERYVPDQRAAALVQWGVFPWLQGAPPRTLLLHCLAAAVTPLLLLRRGRGSNTPQPAILQAPVSVRPRSTDSILLSPPASAGPRFGRSRLGLRVSVSPSQLESGRHFV</sequence>
<name>A0AAV7PIH4_PLEWA</name>
<reference evidence="1" key="1">
    <citation type="journal article" date="2022" name="bioRxiv">
        <title>Sequencing and chromosome-scale assembly of the giantPleurodeles waltlgenome.</title>
        <authorList>
            <person name="Brown T."/>
            <person name="Elewa A."/>
            <person name="Iarovenko S."/>
            <person name="Subramanian E."/>
            <person name="Araus A.J."/>
            <person name="Petzold A."/>
            <person name="Susuki M."/>
            <person name="Suzuki K.-i.T."/>
            <person name="Hayashi T."/>
            <person name="Toyoda A."/>
            <person name="Oliveira C."/>
            <person name="Osipova E."/>
            <person name="Leigh N.D."/>
            <person name="Simon A."/>
            <person name="Yun M.H."/>
        </authorList>
    </citation>
    <scope>NUCLEOTIDE SEQUENCE</scope>
    <source>
        <strain evidence="1">20211129_DDA</strain>
        <tissue evidence="1">Liver</tissue>
    </source>
</reference>
<gene>
    <name evidence="1" type="ORF">NDU88_005420</name>
</gene>
<accession>A0AAV7PIH4</accession>
<protein>
    <submittedName>
        <fullName evidence="1">Uncharacterized protein</fullName>
    </submittedName>
</protein>
<proteinExistence type="predicted"/>
<dbReference type="AlphaFoldDB" id="A0AAV7PIH4"/>
<organism evidence="1 2">
    <name type="scientific">Pleurodeles waltl</name>
    <name type="common">Iberian ribbed newt</name>
    <dbReference type="NCBI Taxonomy" id="8319"/>
    <lineage>
        <taxon>Eukaryota</taxon>
        <taxon>Metazoa</taxon>
        <taxon>Chordata</taxon>
        <taxon>Craniata</taxon>
        <taxon>Vertebrata</taxon>
        <taxon>Euteleostomi</taxon>
        <taxon>Amphibia</taxon>
        <taxon>Batrachia</taxon>
        <taxon>Caudata</taxon>
        <taxon>Salamandroidea</taxon>
        <taxon>Salamandridae</taxon>
        <taxon>Pleurodelinae</taxon>
        <taxon>Pleurodeles</taxon>
    </lineage>
</organism>
<comment type="caution">
    <text evidence="1">The sequence shown here is derived from an EMBL/GenBank/DDBJ whole genome shotgun (WGS) entry which is preliminary data.</text>
</comment>
<dbReference type="Proteomes" id="UP001066276">
    <property type="component" value="Chromosome 7"/>
</dbReference>
<evidence type="ECO:0000313" key="1">
    <source>
        <dbReference type="EMBL" id="KAJ1127014.1"/>
    </source>
</evidence>
<evidence type="ECO:0000313" key="2">
    <source>
        <dbReference type="Proteomes" id="UP001066276"/>
    </source>
</evidence>